<dbReference type="VEuPathDB" id="FungiDB:JI435_112550"/>
<protein>
    <recommendedName>
        <fullName evidence="4">Secreted protein</fullName>
    </recommendedName>
</protein>
<evidence type="ECO:0000313" key="2">
    <source>
        <dbReference type="EMBL" id="QRD05360.1"/>
    </source>
</evidence>
<feature type="chain" id="PRO_5034106845" description="Secreted protein" evidence="1">
    <location>
        <begin position="24"/>
        <end position="137"/>
    </location>
</feature>
<dbReference type="KEGG" id="pno:SNOG_11255"/>
<evidence type="ECO:0000313" key="3">
    <source>
        <dbReference type="Proteomes" id="UP000663193"/>
    </source>
</evidence>
<dbReference type="EMBL" id="CP069040">
    <property type="protein sequence ID" value="QRD05360.1"/>
    <property type="molecule type" value="Genomic_DNA"/>
</dbReference>
<proteinExistence type="predicted"/>
<evidence type="ECO:0000256" key="1">
    <source>
        <dbReference type="SAM" id="SignalP"/>
    </source>
</evidence>
<dbReference type="RefSeq" id="XP_001801497.1">
    <property type="nucleotide sequence ID" value="XM_001801445.1"/>
</dbReference>
<dbReference type="AlphaFoldDB" id="A0A7U2I8W1"/>
<evidence type="ECO:0008006" key="4">
    <source>
        <dbReference type="Google" id="ProtNLM"/>
    </source>
</evidence>
<name>A0A7U2I8W1_PHANO</name>
<reference evidence="3" key="1">
    <citation type="journal article" date="2021" name="BMC Genomics">
        <title>Chromosome-level genome assembly and manually-curated proteome of model necrotroph Parastagonospora nodorum Sn15 reveals a genome-wide trove of candidate effector homologs, and redundancy of virulence-related functions within an accessory chromosome.</title>
        <authorList>
            <person name="Bertazzoni S."/>
            <person name="Jones D.A.B."/>
            <person name="Phan H.T."/>
            <person name="Tan K.-C."/>
            <person name="Hane J.K."/>
        </authorList>
    </citation>
    <scope>NUCLEOTIDE SEQUENCE [LARGE SCALE GENOMIC DNA]</scope>
    <source>
        <strain evidence="3">SN15 / ATCC MYA-4574 / FGSC 10173)</strain>
    </source>
</reference>
<keyword evidence="3" id="KW-1185">Reference proteome</keyword>
<dbReference type="Proteomes" id="UP000663193">
    <property type="component" value="Chromosome 18"/>
</dbReference>
<keyword evidence="1" id="KW-0732">Signal</keyword>
<sequence>MCAGSELVSMMLSWLASLFPVRATPIAKPHLMRTGGFERCSACSKSALRADAFLILLPKKHPLQLLLSPVSMHVQRPRSAHDGRSLNYLVQMQPVQTTSISQSTGAYSRVPARSPLAKRKSFKLSVVGLGEDPPVGG</sequence>
<gene>
    <name evidence="2" type="ORF">JI435_112550</name>
</gene>
<organism evidence="2 3">
    <name type="scientific">Phaeosphaeria nodorum (strain SN15 / ATCC MYA-4574 / FGSC 10173)</name>
    <name type="common">Glume blotch fungus</name>
    <name type="synonym">Parastagonospora nodorum</name>
    <dbReference type="NCBI Taxonomy" id="321614"/>
    <lineage>
        <taxon>Eukaryota</taxon>
        <taxon>Fungi</taxon>
        <taxon>Dikarya</taxon>
        <taxon>Ascomycota</taxon>
        <taxon>Pezizomycotina</taxon>
        <taxon>Dothideomycetes</taxon>
        <taxon>Pleosporomycetidae</taxon>
        <taxon>Pleosporales</taxon>
        <taxon>Pleosporineae</taxon>
        <taxon>Phaeosphaeriaceae</taxon>
        <taxon>Parastagonospora</taxon>
    </lineage>
</organism>
<feature type="signal peptide" evidence="1">
    <location>
        <begin position="1"/>
        <end position="23"/>
    </location>
</feature>
<accession>A0A7U2I8W1</accession>